<dbReference type="EMBL" id="SGPJ01000036">
    <property type="protein sequence ID" value="THH00933.1"/>
    <property type="molecule type" value="Genomic_DNA"/>
</dbReference>
<name>A0A4V3XB76_9APHY</name>
<keyword evidence="1" id="KW-1133">Transmembrane helix</keyword>
<protein>
    <recommendedName>
        <fullName evidence="4">Integral membrane protein</fullName>
    </recommendedName>
</protein>
<reference evidence="2 3" key="1">
    <citation type="submission" date="2019-02" db="EMBL/GenBank/DDBJ databases">
        <title>Genome sequencing of the rare red list fungi Phlebia centrifuga.</title>
        <authorList>
            <person name="Buettner E."/>
            <person name="Kellner H."/>
        </authorList>
    </citation>
    <scope>NUCLEOTIDE SEQUENCE [LARGE SCALE GENOMIC DNA]</scope>
    <source>
        <strain evidence="2 3">DSM 108282</strain>
    </source>
</reference>
<sequence>MLALLTAFVISYSGLFISFGLSIKNIFVLDSKACVAPRPPPLVGIWASQLAFNLFAFVLAIISVLYRPYRHRIEVVNRLRRDVGMLFVWVTVTYFVGGESGTFYATMACWALDSVALSRLILQFEAVKSKVHAAQPFVGFQDMHEMSSFPHI</sequence>
<keyword evidence="3" id="KW-1185">Reference proteome</keyword>
<keyword evidence="1" id="KW-0812">Transmembrane</keyword>
<feature type="transmembrane region" description="Helical" evidence="1">
    <location>
        <begin position="46"/>
        <end position="67"/>
    </location>
</feature>
<evidence type="ECO:0000313" key="2">
    <source>
        <dbReference type="EMBL" id="THH00933.1"/>
    </source>
</evidence>
<keyword evidence="1" id="KW-0472">Membrane</keyword>
<organism evidence="2 3">
    <name type="scientific">Hermanssonia centrifuga</name>
    <dbReference type="NCBI Taxonomy" id="98765"/>
    <lineage>
        <taxon>Eukaryota</taxon>
        <taxon>Fungi</taxon>
        <taxon>Dikarya</taxon>
        <taxon>Basidiomycota</taxon>
        <taxon>Agaricomycotina</taxon>
        <taxon>Agaricomycetes</taxon>
        <taxon>Polyporales</taxon>
        <taxon>Meruliaceae</taxon>
        <taxon>Hermanssonia</taxon>
    </lineage>
</organism>
<evidence type="ECO:0000256" key="1">
    <source>
        <dbReference type="SAM" id="Phobius"/>
    </source>
</evidence>
<feature type="transmembrane region" description="Helical" evidence="1">
    <location>
        <begin position="79"/>
        <end position="97"/>
    </location>
</feature>
<dbReference type="Proteomes" id="UP000309038">
    <property type="component" value="Unassembled WGS sequence"/>
</dbReference>
<evidence type="ECO:0008006" key="4">
    <source>
        <dbReference type="Google" id="ProtNLM"/>
    </source>
</evidence>
<accession>A0A4V3XB76</accession>
<gene>
    <name evidence="2" type="ORF">EW026_g1671</name>
</gene>
<dbReference type="AlphaFoldDB" id="A0A4V3XB76"/>
<comment type="caution">
    <text evidence="2">The sequence shown here is derived from an EMBL/GenBank/DDBJ whole genome shotgun (WGS) entry which is preliminary data.</text>
</comment>
<proteinExistence type="predicted"/>
<evidence type="ECO:0000313" key="3">
    <source>
        <dbReference type="Proteomes" id="UP000309038"/>
    </source>
</evidence>